<organism evidence="2 3">
    <name type="scientific">Ollibium composti</name>
    <dbReference type="NCBI Taxonomy" id="2675109"/>
    <lineage>
        <taxon>Bacteria</taxon>
        <taxon>Pseudomonadati</taxon>
        <taxon>Pseudomonadota</taxon>
        <taxon>Alphaproteobacteria</taxon>
        <taxon>Hyphomicrobiales</taxon>
        <taxon>Phyllobacteriaceae</taxon>
        <taxon>Ollibium</taxon>
    </lineage>
</organism>
<proteinExistence type="predicted"/>
<evidence type="ECO:0000313" key="3">
    <source>
        <dbReference type="Proteomes" id="UP000306441"/>
    </source>
</evidence>
<dbReference type="RefSeq" id="WP_136355608.1">
    <property type="nucleotide sequence ID" value="NZ_SSNY01000003.1"/>
</dbReference>
<dbReference type="EMBL" id="SSNY01000003">
    <property type="protein sequence ID" value="THF58415.1"/>
    <property type="molecule type" value="Genomic_DNA"/>
</dbReference>
<accession>A0ABY2Q983</accession>
<dbReference type="Proteomes" id="UP000306441">
    <property type="component" value="Unassembled WGS sequence"/>
</dbReference>
<name>A0ABY2Q983_9HYPH</name>
<sequence>MFFKTLGLGVLALAAPAVAMAQPIAPKVMVITMFGAETKPWLDNLQLSEKVAVPGLAADAPEVSCNGDLCVMTTTMGFADAATSTAAVALSDKFDLSKTYFIVAGIAGIDPSKGTLGSAAWADYVVDGGLFHRIGKADAPADWTSTIVELGAKAPGEKQGWGAGTEVYEMNKAVLDAAVAASKDTELADSEDAAAYRALYTQEAARAKPGVTVCTTVSADTYWHGAEIAREMAAHARTLTDGKADYCTSQMEDNATLTALKRAANAGKLDFNRVAVLRTASNFDRPHDGQGAAESLAAKSGGFGPATENAFRVGNAFAQDIVKNWDRYEAGLK</sequence>
<dbReference type="PANTHER" id="PTHR38643">
    <property type="entry name" value="PURINE NUCLEOSIDE PERMEASE C285.05-RELATED"/>
    <property type="match status" value="1"/>
</dbReference>
<protein>
    <submittedName>
        <fullName evidence="2">Purine nucleoside permease</fullName>
    </submittedName>
</protein>
<dbReference type="Pfam" id="PF06516">
    <property type="entry name" value="NUP"/>
    <property type="match status" value="1"/>
</dbReference>
<keyword evidence="3" id="KW-1185">Reference proteome</keyword>
<gene>
    <name evidence="2" type="ORF">E6C48_07365</name>
</gene>
<dbReference type="InterPro" id="IPR035994">
    <property type="entry name" value="Nucleoside_phosphorylase_sf"/>
</dbReference>
<dbReference type="InterPro" id="IPR009486">
    <property type="entry name" value="Pur_nuclsid_perm"/>
</dbReference>
<keyword evidence="1" id="KW-0732">Signal</keyword>
<feature type="signal peptide" evidence="1">
    <location>
        <begin position="1"/>
        <end position="21"/>
    </location>
</feature>
<dbReference type="PANTHER" id="PTHR38643:SF1">
    <property type="entry name" value="PURINE NUCLEOSIDE PERMEASE C285.05-RELATED"/>
    <property type="match status" value="1"/>
</dbReference>
<reference evidence="2 3" key="1">
    <citation type="submission" date="2019-04" db="EMBL/GenBank/DDBJ databases">
        <title>Mesorhizobium composti sp. nov., isolated from compost.</title>
        <authorList>
            <person name="Lin S.-Y."/>
            <person name="Hameed A."/>
            <person name="Hsieh Y.-T."/>
            <person name="Young C.-C."/>
        </authorList>
    </citation>
    <scope>NUCLEOTIDE SEQUENCE [LARGE SCALE GENOMIC DNA]</scope>
    <source>
        <strain evidence="2 3">CC-YTH430</strain>
    </source>
</reference>
<dbReference type="PIRSF" id="PIRSF013171">
    <property type="entry name" value="Pur_nuclsid_perm"/>
    <property type="match status" value="1"/>
</dbReference>
<evidence type="ECO:0000313" key="2">
    <source>
        <dbReference type="EMBL" id="THF58415.1"/>
    </source>
</evidence>
<comment type="caution">
    <text evidence="2">The sequence shown here is derived from an EMBL/GenBank/DDBJ whole genome shotgun (WGS) entry which is preliminary data.</text>
</comment>
<dbReference type="Gene3D" id="3.40.50.1580">
    <property type="entry name" value="Nucleoside phosphorylase domain"/>
    <property type="match status" value="1"/>
</dbReference>
<feature type="chain" id="PRO_5045503288" evidence="1">
    <location>
        <begin position="22"/>
        <end position="333"/>
    </location>
</feature>
<evidence type="ECO:0000256" key="1">
    <source>
        <dbReference type="SAM" id="SignalP"/>
    </source>
</evidence>